<evidence type="ECO:0000313" key="2">
    <source>
        <dbReference type="Proteomes" id="UP000615760"/>
    </source>
</evidence>
<organism evidence="1 2">
    <name type="scientific">Flavobacterium suaedae</name>
    <dbReference type="NCBI Taxonomy" id="1767027"/>
    <lineage>
        <taxon>Bacteria</taxon>
        <taxon>Pseudomonadati</taxon>
        <taxon>Bacteroidota</taxon>
        <taxon>Flavobacteriia</taxon>
        <taxon>Flavobacteriales</taxon>
        <taxon>Flavobacteriaceae</taxon>
        <taxon>Flavobacterium</taxon>
    </lineage>
</organism>
<protein>
    <submittedName>
        <fullName evidence="1">Uncharacterized protein</fullName>
    </submittedName>
</protein>
<name>A0ABQ1K4I3_9FLAO</name>
<dbReference type="RefSeq" id="WP_188621535.1">
    <property type="nucleotide sequence ID" value="NZ_BMJE01000006.1"/>
</dbReference>
<evidence type="ECO:0000313" key="1">
    <source>
        <dbReference type="EMBL" id="GGB83075.1"/>
    </source>
</evidence>
<reference evidence="2" key="1">
    <citation type="journal article" date="2019" name="Int. J. Syst. Evol. Microbiol.">
        <title>The Global Catalogue of Microorganisms (GCM) 10K type strain sequencing project: providing services to taxonomists for standard genome sequencing and annotation.</title>
        <authorList>
            <consortium name="The Broad Institute Genomics Platform"/>
            <consortium name="The Broad Institute Genome Sequencing Center for Infectious Disease"/>
            <person name="Wu L."/>
            <person name="Ma J."/>
        </authorList>
    </citation>
    <scope>NUCLEOTIDE SEQUENCE [LARGE SCALE GENOMIC DNA]</scope>
    <source>
        <strain evidence="2">CGMCC 1.15461</strain>
    </source>
</reference>
<dbReference type="EMBL" id="BMJE01000006">
    <property type="protein sequence ID" value="GGB83075.1"/>
    <property type="molecule type" value="Genomic_DNA"/>
</dbReference>
<gene>
    <name evidence="1" type="ORF">GCM10007424_23870</name>
</gene>
<sequence length="94" mass="9855">MTVKQGQNFLDMVLLGTGSIENAFAMSLLNNKSITDELVVGETIEPTPITNPAVVAIWGKKWQPASALSNANTALIIPAAGIGAMAIEIDFIVS</sequence>
<dbReference type="Proteomes" id="UP000615760">
    <property type="component" value="Unassembled WGS sequence"/>
</dbReference>
<comment type="caution">
    <text evidence="1">The sequence shown here is derived from an EMBL/GenBank/DDBJ whole genome shotgun (WGS) entry which is preliminary data.</text>
</comment>
<accession>A0ABQ1K4I3</accession>
<keyword evidence="2" id="KW-1185">Reference proteome</keyword>
<proteinExistence type="predicted"/>